<gene>
    <name evidence="12" type="ORF">J2739_004704</name>
</gene>
<protein>
    <submittedName>
        <fullName evidence="12">HemY protein</fullName>
    </submittedName>
</protein>
<keyword evidence="6 10" id="KW-0812">Transmembrane</keyword>
<feature type="domain" description="HemY N-terminal" evidence="11">
    <location>
        <begin position="26"/>
        <end position="119"/>
    </location>
</feature>
<evidence type="ECO:0000313" key="13">
    <source>
        <dbReference type="Proteomes" id="UP001184230"/>
    </source>
</evidence>
<dbReference type="InterPro" id="IPR010817">
    <property type="entry name" value="HemY_N"/>
</dbReference>
<evidence type="ECO:0000256" key="10">
    <source>
        <dbReference type="SAM" id="Phobius"/>
    </source>
</evidence>
<evidence type="ECO:0000256" key="1">
    <source>
        <dbReference type="ARBA" id="ARBA00002962"/>
    </source>
</evidence>
<feature type="transmembrane region" description="Helical" evidence="10">
    <location>
        <begin position="45"/>
        <end position="68"/>
    </location>
</feature>
<evidence type="ECO:0000256" key="8">
    <source>
        <dbReference type="ARBA" id="ARBA00023136"/>
    </source>
</evidence>
<evidence type="ECO:0000256" key="6">
    <source>
        <dbReference type="ARBA" id="ARBA00022692"/>
    </source>
</evidence>
<accession>A0ABU1NKD5</accession>
<keyword evidence="8 10" id="KW-0472">Membrane</keyword>
<evidence type="ECO:0000256" key="2">
    <source>
        <dbReference type="ARBA" id="ARBA00004429"/>
    </source>
</evidence>
<dbReference type="Proteomes" id="UP001184230">
    <property type="component" value="Unassembled WGS sequence"/>
</dbReference>
<organism evidence="12 13">
    <name type="scientific">Variovorax soli</name>
    <dbReference type="NCBI Taxonomy" id="376815"/>
    <lineage>
        <taxon>Bacteria</taxon>
        <taxon>Pseudomonadati</taxon>
        <taxon>Pseudomonadota</taxon>
        <taxon>Betaproteobacteria</taxon>
        <taxon>Burkholderiales</taxon>
        <taxon>Comamonadaceae</taxon>
        <taxon>Variovorax</taxon>
    </lineage>
</organism>
<dbReference type="Pfam" id="PF07219">
    <property type="entry name" value="HemY_N"/>
    <property type="match status" value="1"/>
</dbReference>
<evidence type="ECO:0000256" key="9">
    <source>
        <dbReference type="ARBA" id="ARBA00023244"/>
    </source>
</evidence>
<dbReference type="InterPro" id="IPR005254">
    <property type="entry name" value="Heme_biosyn_assoc_TPR_pro"/>
</dbReference>
<dbReference type="InterPro" id="IPR011990">
    <property type="entry name" value="TPR-like_helical_dom_sf"/>
</dbReference>
<comment type="function">
    <text evidence="1">Involved in a late step of protoheme IX synthesis.</text>
</comment>
<evidence type="ECO:0000259" key="11">
    <source>
        <dbReference type="Pfam" id="PF07219"/>
    </source>
</evidence>
<reference evidence="12 13" key="1">
    <citation type="submission" date="2023-07" db="EMBL/GenBank/DDBJ databases">
        <title>Sorghum-associated microbial communities from plants grown in Nebraska, USA.</title>
        <authorList>
            <person name="Schachtman D."/>
        </authorList>
    </citation>
    <scope>NUCLEOTIDE SEQUENCE [LARGE SCALE GENOMIC DNA]</scope>
    <source>
        <strain evidence="12 13">DS1781</strain>
    </source>
</reference>
<evidence type="ECO:0000313" key="12">
    <source>
        <dbReference type="EMBL" id="MDR6538909.1"/>
    </source>
</evidence>
<evidence type="ECO:0000256" key="4">
    <source>
        <dbReference type="ARBA" id="ARBA00022475"/>
    </source>
</evidence>
<dbReference type="RefSeq" id="WP_309906157.1">
    <property type="nucleotide sequence ID" value="NZ_JAVDRF010000013.1"/>
</dbReference>
<evidence type="ECO:0000256" key="5">
    <source>
        <dbReference type="ARBA" id="ARBA00022519"/>
    </source>
</evidence>
<keyword evidence="4" id="KW-1003">Cell membrane</keyword>
<dbReference type="Gene3D" id="1.25.40.10">
    <property type="entry name" value="Tetratricopeptide repeat domain"/>
    <property type="match status" value="1"/>
</dbReference>
<sequence>MRAALWFLALFGIAAAVALFAGNNQGTITVFWPPWRVDLSLNLTLLILLMAFGLLHVALRALSALFSLPRQARQWRLQQKERSLHAALLEALAQLLAGRFSRSRKAAQAALAQERTLAALDAHLPQAQQIRVLSHLLAAESAQALQDRAARDAHLQHALNESAERGGLSASPETREGVQLRAARWALDDRDAPAALARLEELPLGAQRRTLALRLRLKAARQDRRTLEALETARLLAKHRAFSDAAAQSIVRGLATELLSGAHDPTQLLRAWGEFEAAEREMPEVAIHAAQRMVALRGDLDLARAWLLPVWERMNEQPRSLGESLRVKLVRALEAGLDSVDADWLARIESAQRNNPRDANLQYLAGMACLKRQLWGKAQQLLTHAALGLQDPVLHRRAWQALAQLAEAREDADQASAAWKRAAQIETP</sequence>
<name>A0ABU1NKD5_9BURK</name>
<comment type="pathway">
    <text evidence="3">Porphyrin-containing compound metabolism; protoheme biosynthesis.</text>
</comment>
<comment type="subcellular location">
    <subcellularLocation>
        <location evidence="2">Cell inner membrane</location>
        <topology evidence="2">Multi-pass membrane protein</topology>
    </subcellularLocation>
</comment>
<keyword evidence="5" id="KW-0997">Cell inner membrane</keyword>
<keyword evidence="13" id="KW-1185">Reference proteome</keyword>
<dbReference type="SUPFAM" id="SSF48452">
    <property type="entry name" value="TPR-like"/>
    <property type="match status" value="1"/>
</dbReference>
<keyword evidence="7 10" id="KW-1133">Transmembrane helix</keyword>
<evidence type="ECO:0000256" key="7">
    <source>
        <dbReference type="ARBA" id="ARBA00022989"/>
    </source>
</evidence>
<evidence type="ECO:0000256" key="3">
    <source>
        <dbReference type="ARBA" id="ARBA00004744"/>
    </source>
</evidence>
<keyword evidence="9" id="KW-0627">Porphyrin biosynthesis</keyword>
<dbReference type="EMBL" id="JAVDRF010000013">
    <property type="protein sequence ID" value="MDR6538909.1"/>
    <property type="molecule type" value="Genomic_DNA"/>
</dbReference>
<dbReference type="NCBIfam" id="TIGR00540">
    <property type="entry name" value="TPR_hemY_coli"/>
    <property type="match status" value="1"/>
</dbReference>
<comment type="caution">
    <text evidence="12">The sequence shown here is derived from an EMBL/GenBank/DDBJ whole genome shotgun (WGS) entry which is preliminary data.</text>
</comment>
<proteinExistence type="predicted"/>